<name>A0AAW0BQK8_9AGAR</name>
<dbReference type="EMBL" id="JAYKXP010000082">
    <property type="protein sequence ID" value="KAK7029495.1"/>
    <property type="molecule type" value="Genomic_DNA"/>
</dbReference>
<protein>
    <submittedName>
        <fullName evidence="1">Uncharacterized protein</fullName>
    </submittedName>
</protein>
<proteinExistence type="predicted"/>
<sequence length="161" mass="18589">MMETDIHGVNEDTLCLLKAYMEVSDSFELSIHIEDSEKSSWTRQFRMDQWETYGGDLGTPGLCTFVAIFREAPRIRDLTLKVPLDILDEAAKRDPDLFKDSTITFRLLHTVALVEEAFEEDSDLHEQLEISTPLLTEMTVRKSNYATYDMNFYCSWSLLSS</sequence>
<reference evidence="1 2" key="1">
    <citation type="submission" date="2024-01" db="EMBL/GenBank/DDBJ databases">
        <title>A draft genome for a cacao thread blight-causing isolate of Paramarasmius palmivorus.</title>
        <authorList>
            <person name="Baruah I.K."/>
            <person name="Bukari Y."/>
            <person name="Amoako-Attah I."/>
            <person name="Meinhardt L.W."/>
            <person name="Bailey B.A."/>
            <person name="Cohen S.P."/>
        </authorList>
    </citation>
    <scope>NUCLEOTIDE SEQUENCE [LARGE SCALE GENOMIC DNA]</scope>
    <source>
        <strain evidence="1 2">GH-12</strain>
    </source>
</reference>
<organism evidence="1 2">
    <name type="scientific">Paramarasmius palmivorus</name>
    <dbReference type="NCBI Taxonomy" id="297713"/>
    <lineage>
        <taxon>Eukaryota</taxon>
        <taxon>Fungi</taxon>
        <taxon>Dikarya</taxon>
        <taxon>Basidiomycota</taxon>
        <taxon>Agaricomycotina</taxon>
        <taxon>Agaricomycetes</taxon>
        <taxon>Agaricomycetidae</taxon>
        <taxon>Agaricales</taxon>
        <taxon>Marasmiineae</taxon>
        <taxon>Marasmiaceae</taxon>
        <taxon>Paramarasmius</taxon>
    </lineage>
</organism>
<accession>A0AAW0BQK8</accession>
<gene>
    <name evidence="1" type="ORF">VNI00_014528</name>
</gene>
<dbReference type="Proteomes" id="UP001383192">
    <property type="component" value="Unassembled WGS sequence"/>
</dbReference>
<dbReference type="AlphaFoldDB" id="A0AAW0BQK8"/>
<evidence type="ECO:0000313" key="2">
    <source>
        <dbReference type="Proteomes" id="UP001383192"/>
    </source>
</evidence>
<comment type="caution">
    <text evidence="1">The sequence shown here is derived from an EMBL/GenBank/DDBJ whole genome shotgun (WGS) entry which is preliminary data.</text>
</comment>
<keyword evidence="2" id="KW-1185">Reference proteome</keyword>
<evidence type="ECO:0000313" key="1">
    <source>
        <dbReference type="EMBL" id="KAK7029495.1"/>
    </source>
</evidence>